<comment type="caution">
    <text evidence="2">The sequence shown here is derived from an EMBL/GenBank/DDBJ whole genome shotgun (WGS) entry which is preliminary data.</text>
</comment>
<feature type="compositionally biased region" description="Polar residues" evidence="1">
    <location>
        <begin position="142"/>
        <end position="152"/>
    </location>
</feature>
<dbReference type="EMBL" id="JYNU01000057">
    <property type="protein sequence ID" value="KMO68904.1"/>
    <property type="molecule type" value="Genomic_DNA"/>
</dbReference>
<feature type="compositionally biased region" description="Basic and acidic residues" evidence="1">
    <location>
        <begin position="167"/>
        <end position="194"/>
    </location>
</feature>
<evidence type="ECO:0000313" key="3">
    <source>
        <dbReference type="Proteomes" id="UP000036313"/>
    </source>
</evidence>
<accession>A0A0J6VF72</accession>
<name>A0A0J6VF72_9MYCO</name>
<gene>
    <name evidence="2" type="ORF">MOBUDSM44075_04324</name>
</gene>
<organism evidence="2 3">
    <name type="scientific">Mycolicibacterium obuense</name>
    <dbReference type="NCBI Taxonomy" id="1807"/>
    <lineage>
        <taxon>Bacteria</taxon>
        <taxon>Bacillati</taxon>
        <taxon>Actinomycetota</taxon>
        <taxon>Actinomycetes</taxon>
        <taxon>Mycobacteriales</taxon>
        <taxon>Mycobacteriaceae</taxon>
        <taxon>Mycolicibacterium</taxon>
    </lineage>
</organism>
<reference evidence="2 3" key="1">
    <citation type="journal article" date="2015" name="Genome Biol. Evol.">
        <title>Characterization of Three Mycobacterium spp. with Potential Use in Bioremediation by Genome Sequencing and Comparative Genomics.</title>
        <authorList>
            <person name="Das S."/>
            <person name="Pettersson B.M."/>
            <person name="Behra P.R."/>
            <person name="Ramesh M."/>
            <person name="Dasgupta S."/>
            <person name="Bhattacharya A."/>
            <person name="Kirsebom L.A."/>
        </authorList>
    </citation>
    <scope>NUCLEOTIDE SEQUENCE [LARGE SCALE GENOMIC DNA]</scope>
    <source>
        <strain evidence="2 3">DSM 44075</strain>
    </source>
</reference>
<evidence type="ECO:0000256" key="1">
    <source>
        <dbReference type="SAM" id="MobiDB-lite"/>
    </source>
</evidence>
<feature type="region of interest" description="Disordered" evidence="1">
    <location>
        <begin position="81"/>
        <end position="213"/>
    </location>
</feature>
<evidence type="ECO:0008006" key="4">
    <source>
        <dbReference type="Google" id="ProtNLM"/>
    </source>
</evidence>
<proteinExistence type="predicted"/>
<protein>
    <recommendedName>
        <fullName evidence="4">Helix-turn-helix domain-containing protein</fullName>
    </recommendedName>
</protein>
<dbReference type="AlphaFoldDB" id="A0A0J6VF72"/>
<evidence type="ECO:0000313" key="2">
    <source>
        <dbReference type="EMBL" id="KMO68904.1"/>
    </source>
</evidence>
<sequence>MSKPNIIHWDQEYNRNGDASLRRAVVNVIRGYMDNHRLDGWVSQETLMRDTGLSESQVRRQIRSNIDAGWLTVTSRGRAGRASEYRLSYPQPVMDDRLHEPDESLTGHGRPVSDEDPNRSLMTGYTIQPVIDDRLQPVMDDTPTTPRTSPQEKFSIDPDPFEDQGSDDFRHCSTSPHETRTDDRLEPVTYDRHPNFHAAPHADPTPKPAKRVGQFQPVVIQQPPITWT</sequence>
<dbReference type="Proteomes" id="UP000036313">
    <property type="component" value="Unassembled WGS sequence"/>
</dbReference>
<dbReference type="PATRIC" id="fig|1807.14.peg.4359"/>